<evidence type="ECO:0000256" key="5">
    <source>
        <dbReference type="ARBA" id="ARBA00022862"/>
    </source>
</evidence>
<dbReference type="Proteomes" id="UP001523401">
    <property type="component" value="Unassembled WGS sequence"/>
</dbReference>
<dbReference type="NCBIfam" id="NF009668">
    <property type="entry name" value="PRK13189.1"/>
    <property type="match status" value="1"/>
</dbReference>
<organism evidence="11 12">
    <name type="scientific">Asaia lannensis NBRC 102526</name>
    <dbReference type="NCBI Taxonomy" id="1307926"/>
    <lineage>
        <taxon>Bacteria</taxon>
        <taxon>Pseudomonadati</taxon>
        <taxon>Pseudomonadota</taxon>
        <taxon>Alphaproteobacteria</taxon>
        <taxon>Acetobacterales</taxon>
        <taxon>Acetobacteraceae</taxon>
        <taxon>Asaia</taxon>
    </lineage>
</organism>
<sequence length="211" mass="23097">MDDQEQPPLRLGMLAPNFRARTTLGPLTLSDLRGRWVVLFSHPADFTPVCTSEFIAFSRAQPQFDQLGCQLLGLSVDSLSSHLAWIAAIARDLATEIRFPVIEDPSMAIARAYGMLDLTARDSSTVRSTFILDPDGRIQAILSYPLCVGRSVSEILRTVAALQRAARGDALTPANWHPGDPIFHPPSTTIGEVAAQGEQLWYHALCEDDAL</sequence>
<dbReference type="InterPro" id="IPR000866">
    <property type="entry name" value="AhpC/TSA"/>
</dbReference>
<keyword evidence="7" id="KW-0676">Redox-active center</keyword>
<dbReference type="RefSeq" id="WP_252849400.1">
    <property type="nucleotide sequence ID" value="NZ_BAPW01000028.1"/>
</dbReference>
<keyword evidence="5" id="KW-0049">Antioxidant</keyword>
<dbReference type="PROSITE" id="PS51352">
    <property type="entry name" value="THIOREDOXIN_2"/>
    <property type="match status" value="1"/>
</dbReference>
<evidence type="ECO:0000256" key="2">
    <source>
        <dbReference type="ARBA" id="ARBA00013021"/>
    </source>
</evidence>
<dbReference type="InterPro" id="IPR013766">
    <property type="entry name" value="Thioredoxin_domain"/>
</dbReference>
<dbReference type="PANTHER" id="PTHR10681">
    <property type="entry name" value="THIOREDOXIN PEROXIDASE"/>
    <property type="match status" value="1"/>
</dbReference>
<name>A0ABT1CH39_9PROT</name>
<gene>
    <name evidence="11" type="ORF">NF685_09120</name>
</gene>
<keyword evidence="4 11" id="KW-0575">Peroxidase</keyword>
<evidence type="ECO:0000313" key="12">
    <source>
        <dbReference type="Proteomes" id="UP001523401"/>
    </source>
</evidence>
<keyword evidence="12" id="KW-1185">Reference proteome</keyword>
<dbReference type="PANTHER" id="PTHR10681:SF121">
    <property type="entry name" value="ALKYL HYDROPEROXIDE REDUCTASE C"/>
    <property type="match status" value="1"/>
</dbReference>
<dbReference type="InterPro" id="IPR036249">
    <property type="entry name" value="Thioredoxin-like_sf"/>
</dbReference>
<evidence type="ECO:0000256" key="7">
    <source>
        <dbReference type="ARBA" id="ARBA00023284"/>
    </source>
</evidence>
<dbReference type="InterPro" id="IPR024706">
    <property type="entry name" value="Peroxiredoxin_AhpC-typ"/>
</dbReference>
<dbReference type="GO" id="GO:0140824">
    <property type="term" value="F:thioredoxin-dependent peroxiredoxin activity"/>
    <property type="evidence" value="ECO:0007669"/>
    <property type="project" value="UniProtKB-EC"/>
</dbReference>
<evidence type="ECO:0000256" key="3">
    <source>
        <dbReference type="ARBA" id="ARBA00017462"/>
    </source>
</evidence>
<keyword evidence="6 11" id="KW-0560">Oxidoreductase</keyword>
<dbReference type="PIRSF" id="PIRSF000239">
    <property type="entry name" value="AHPC"/>
    <property type="match status" value="1"/>
</dbReference>
<dbReference type="SUPFAM" id="SSF52833">
    <property type="entry name" value="Thioredoxin-like"/>
    <property type="match status" value="1"/>
</dbReference>
<evidence type="ECO:0000256" key="1">
    <source>
        <dbReference type="ARBA" id="ARBA00011654"/>
    </source>
</evidence>
<evidence type="ECO:0000313" key="11">
    <source>
        <dbReference type="EMBL" id="MCO6160188.1"/>
    </source>
</evidence>
<evidence type="ECO:0000259" key="10">
    <source>
        <dbReference type="PROSITE" id="PS51352"/>
    </source>
</evidence>
<dbReference type="EMBL" id="JAMXQU010000005">
    <property type="protein sequence ID" value="MCO6160188.1"/>
    <property type="molecule type" value="Genomic_DNA"/>
</dbReference>
<dbReference type="Pfam" id="PF00578">
    <property type="entry name" value="AhpC-TSA"/>
    <property type="match status" value="1"/>
</dbReference>
<comment type="catalytic activity">
    <reaction evidence="9">
        <text>a hydroperoxide + NADH + H(+) = an alcohol + NAD(+) + H2O</text>
        <dbReference type="Rhea" id="RHEA:62628"/>
        <dbReference type="ChEBI" id="CHEBI:15377"/>
        <dbReference type="ChEBI" id="CHEBI:15378"/>
        <dbReference type="ChEBI" id="CHEBI:30879"/>
        <dbReference type="ChEBI" id="CHEBI:35924"/>
        <dbReference type="ChEBI" id="CHEBI:57540"/>
        <dbReference type="ChEBI" id="CHEBI:57945"/>
        <dbReference type="EC" id="1.11.1.26"/>
    </reaction>
</comment>
<accession>A0ABT1CH39</accession>
<evidence type="ECO:0000256" key="4">
    <source>
        <dbReference type="ARBA" id="ARBA00022559"/>
    </source>
</evidence>
<comment type="caution">
    <text evidence="11">The sequence shown here is derived from an EMBL/GenBank/DDBJ whole genome shotgun (WGS) entry which is preliminary data.</text>
</comment>
<evidence type="ECO:0000256" key="8">
    <source>
        <dbReference type="ARBA" id="ARBA00032077"/>
    </source>
</evidence>
<evidence type="ECO:0000256" key="6">
    <source>
        <dbReference type="ARBA" id="ARBA00023002"/>
    </source>
</evidence>
<evidence type="ECO:0000256" key="9">
    <source>
        <dbReference type="ARBA" id="ARBA00047572"/>
    </source>
</evidence>
<reference evidence="11 12" key="1">
    <citation type="submission" date="2022-06" db="EMBL/GenBank/DDBJ databases">
        <title>Whole-genome of Asaia lannensis strain LMG 27011T.</title>
        <authorList>
            <person name="Sombolestani A."/>
        </authorList>
    </citation>
    <scope>NUCLEOTIDE SEQUENCE [LARGE SCALE GENOMIC DNA]</scope>
    <source>
        <strain evidence="11 12">NBRC 102526</strain>
    </source>
</reference>
<protein>
    <recommendedName>
        <fullName evidence="3">Alkyl hydroperoxide reductase C</fullName>
        <ecNumber evidence="2">1.11.1.26</ecNumber>
    </recommendedName>
    <alternativeName>
        <fullName evidence="8">Peroxiredoxin</fullName>
    </alternativeName>
</protein>
<dbReference type="InterPro" id="IPR050217">
    <property type="entry name" value="Peroxiredoxin"/>
</dbReference>
<proteinExistence type="predicted"/>
<feature type="domain" description="Thioredoxin" evidence="10">
    <location>
        <begin position="9"/>
        <end position="164"/>
    </location>
</feature>
<dbReference type="Gene3D" id="3.40.30.10">
    <property type="entry name" value="Glutaredoxin"/>
    <property type="match status" value="1"/>
</dbReference>
<dbReference type="EC" id="1.11.1.26" evidence="2"/>
<comment type="subunit">
    <text evidence="1">Homodimer; disulfide-linked, upon oxidation. 5 homodimers assemble to form a ring-like decamer.</text>
</comment>